<evidence type="ECO:0000313" key="2">
    <source>
        <dbReference type="Proteomes" id="UP000266723"/>
    </source>
</evidence>
<gene>
    <name evidence="1" type="ORF">DY000_02052578</name>
</gene>
<comment type="caution">
    <text evidence="1">The sequence shown here is derived from an EMBL/GenBank/DDBJ whole genome shotgun (WGS) entry which is preliminary data.</text>
</comment>
<reference evidence="1 2" key="1">
    <citation type="journal article" date="2020" name="BMC Genomics">
        <title>Intraspecific diversification of the crop wild relative Brassica cretica Lam. using demographic model selection.</title>
        <authorList>
            <person name="Kioukis A."/>
            <person name="Michalopoulou V.A."/>
            <person name="Briers L."/>
            <person name="Pirintsos S."/>
            <person name="Studholme D.J."/>
            <person name="Pavlidis P."/>
            <person name="Sarris P.F."/>
        </authorList>
    </citation>
    <scope>NUCLEOTIDE SEQUENCE [LARGE SCALE GENOMIC DNA]</scope>
    <source>
        <strain evidence="2">cv. PFS-1207/04</strain>
    </source>
</reference>
<proteinExistence type="predicted"/>
<sequence>MPISPMLKDVGDPEVVLNALEGDPCWTLGSFKISRFLGISRETESLSEGLCPWIRDSWEPGFYGFAETVFRLPRRGYYRFAGVDENPSALLYCSPRLVKQSCAPCLRRLIPALCLIPRMFCVDGPHIGEAQLGSKVSWDLIQPYMPL</sequence>
<evidence type="ECO:0000313" key="1">
    <source>
        <dbReference type="EMBL" id="KAF3496518.1"/>
    </source>
</evidence>
<name>A0ABQ7AFX5_BRACR</name>
<protein>
    <submittedName>
        <fullName evidence="1">Uncharacterized protein</fullName>
    </submittedName>
</protein>
<organism evidence="1 2">
    <name type="scientific">Brassica cretica</name>
    <name type="common">Mustard</name>
    <dbReference type="NCBI Taxonomy" id="69181"/>
    <lineage>
        <taxon>Eukaryota</taxon>
        <taxon>Viridiplantae</taxon>
        <taxon>Streptophyta</taxon>
        <taxon>Embryophyta</taxon>
        <taxon>Tracheophyta</taxon>
        <taxon>Spermatophyta</taxon>
        <taxon>Magnoliopsida</taxon>
        <taxon>eudicotyledons</taxon>
        <taxon>Gunneridae</taxon>
        <taxon>Pentapetalae</taxon>
        <taxon>rosids</taxon>
        <taxon>malvids</taxon>
        <taxon>Brassicales</taxon>
        <taxon>Brassicaceae</taxon>
        <taxon>Brassiceae</taxon>
        <taxon>Brassica</taxon>
    </lineage>
</organism>
<dbReference type="Proteomes" id="UP000266723">
    <property type="component" value="Unassembled WGS sequence"/>
</dbReference>
<keyword evidence="2" id="KW-1185">Reference proteome</keyword>
<accession>A0ABQ7AFX5</accession>
<dbReference type="EMBL" id="QGKV02002055">
    <property type="protein sequence ID" value="KAF3496518.1"/>
    <property type="molecule type" value="Genomic_DNA"/>
</dbReference>